<evidence type="ECO:0000313" key="2">
    <source>
        <dbReference type="Proteomes" id="UP001501095"/>
    </source>
</evidence>
<sequence>MAHRLRPEGLDFVETAPVRHVFTREMPVSPEAVHRALTEVPGWADWFPQVRTARAAGAGRDITLAGGVRFRETVLAAEAPEVYAYRVDVTNAPGARAIVEERRLTA</sequence>
<name>A0ABN3N4F3_9ACTN</name>
<dbReference type="EMBL" id="BAAATM010000001">
    <property type="protein sequence ID" value="GAA2514275.1"/>
    <property type="molecule type" value="Genomic_DNA"/>
</dbReference>
<dbReference type="Proteomes" id="UP001501095">
    <property type="component" value="Unassembled WGS sequence"/>
</dbReference>
<proteinExistence type="predicted"/>
<dbReference type="InterPro" id="IPR019587">
    <property type="entry name" value="Polyketide_cyclase/dehydratase"/>
</dbReference>
<evidence type="ECO:0000313" key="1">
    <source>
        <dbReference type="EMBL" id="GAA2514275.1"/>
    </source>
</evidence>
<comment type="caution">
    <text evidence="1">The sequence shown here is derived from an EMBL/GenBank/DDBJ whole genome shotgun (WGS) entry which is preliminary data.</text>
</comment>
<gene>
    <name evidence="1" type="ORF">GCM10010423_01350</name>
</gene>
<protein>
    <recommendedName>
        <fullName evidence="3">Polyketide cyclase</fullName>
    </recommendedName>
</protein>
<evidence type="ECO:0008006" key="3">
    <source>
        <dbReference type="Google" id="ProtNLM"/>
    </source>
</evidence>
<keyword evidence="2" id="KW-1185">Reference proteome</keyword>
<dbReference type="Gene3D" id="3.30.530.20">
    <property type="match status" value="1"/>
</dbReference>
<accession>A0ABN3N4F3</accession>
<dbReference type="Pfam" id="PF10604">
    <property type="entry name" value="Polyketide_cyc2"/>
    <property type="match status" value="1"/>
</dbReference>
<dbReference type="SUPFAM" id="SSF55961">
    <property type="entry name" value="Bet v1-like"/>
    <property type="match status" value="1"/>
</dbReference>
<dbReference type="InterPro" id="IPR023393">
    <property type="entry name" value="START-like_dom_sf"/>
</dbReference>
<organism evidence="1 2">
    <name type="scientific">Streptomyces levis</name>
    <dbReference type="NCBI Taxonomy" id="285566"/>
    <lineage>
        <taxon>Bacteria</taxon>
        <taxon>Bacillati</taxon>
        <taxon>Actinomycetota</taxon>
        <taxon>Actinomycetes</taxon>
        <taxon>Kitasatosporales</taxon>
        <taxon>Streptomycetaceae</taxon>
        <taxon>Streptomyces</taxon>
    </lineage>
</organism>
<reference evidence="1 2" key="1">
    <citation type="journal article" date="2019" name="Int. J. Syst. Evol. Microbiol.">
        <title>The Global Catalogue of Microorganisms (GCM) 10K type strain sequencing project: providing services to taxonomists for standard genome sequencing and annotation.</title>
        <authorList>
            <consortium name="The Broad Institute Genomics Platform"/>
            <consortium name="The Broad Institute Genome Sequencing Center for Infectious Disease"/>
            <person name="Wu L."/>
            <person name="Ma J."/>
        </authorList>
    </citation>
    <scope>NUCLEOTIDE SEQUENCE [LARGE SCALE GENOMIC DNA]</scope>
    <source>
        <strain evidence="1 2">JCM 6924</strain>
    </source>
</reference>